<dbReference type="Proteomes" id="UP000831692">
    <property type="component" value="Chromosome"/>
</dbReference>
<dbReference type="PROSITE" id="PS50893">
    <property type="entry name" value="ABC_TRANSPORTER_2"/>
    <property type="match status" value="1"/>
</dbReference>
<feature type="transmembrane region" description="Helical" evidence="7">
    <location>
        <begin position="229"/>
        <end position="251"/>
    </location>
</feature>
<feature type="transmembrane region" description="Helical" evidence="7">
    <location>
        <begin position="44"/>
        <end position="64"/>
    </location>
</feature>
<dbReference type="PROSITE" id="PS00211">
    <property type="entry name" value="ABC_TRANSPORTER_1"/>
    <property type="match status" value="1"/>
</dbReference>
<feature type="domain" description="ABC transmembrane type-1" evidence="9">
    <location>
        <begin position="14"/>
        <end position="286"/>
    </location>
</feature>
<dbReference type="InterPro" id="IPR017871">
    <property type="entry name" value="ABC_transporter-like_CS"/>
</dbReference>
<dbReference type="InterPro" id="IPR003439">
    <property type="entry name" value="ABC_transporter-like_ATP-bd"/>
</dbReference>
<dbReference type="GO" id="GO:0005524">
    <property type="term" value="F:ATP binding"/>
    <property type="evidence" value="ECO:0007669"/>
    <property type="project" value="UniProtKB-KW"/>
</dbReference>
<reference evidence="10 11" key="1">
    <citation type="submission" date="2022-03" db="EMBL/GenBank/DDBJ databases">
        <title>Complete genome sequence of Enterococcus innesii DB-1.</title>
        <authorList>
            <person name="Fukuda D."/>
            <person name="Nolasco-Hipolito C."/>
        </authorList>
    </citation>
    <scope>NUCLEOTIDE SEQUENCE [LARGE SCALE GENOMIC DNA]</scope>
    <source>
        <strain evidence="10 11">DB-1</strain>
    </source>
</reference>
<keyword evidence="3" id="KW-0547">Nucleotide-binding</keyword>
<proteinExistence type="predicted"/>
<gene>
    <name evidence="10" type="ORF">ENLAB_30240</name>
</gene>
<organism evidence="10 11">
    <name type="scientific">Enterococcus innesii</name>
    <dbReference type="NCBI Taxonomy" id="2839759"/>
    <lineage>
        <taxon>Bacteria</taxon>
        <taxon>Bacillati</taxon>
        <taxon>Bacillota</taxon>
        <taxon>Bacilli</taxon>
        <taxon>Lactobacillales</taxon>
        <taxon>Enterococcaceae</taxon>
        <taxon>Enterococcus</taxon>
    </lineage>
</organism>
<comment type="subcellular location">
    <subcellularLocation>
        <location evidence="1">Cell membrane</location>
        <topology evidence="1">Multi-pass membrane protein</topology>
    </subcellularLocation>
</comment>
<evidence type="ECO:0000256" key="7">
    <source>
        <dbReference type="SAM" id="Phobius"/>
    </source>
</evidence>
<feature type="domain" description="ABC transporter" evidence="8">
    <location>
        <begin position="315"/>
        <end position="516"/>
    </location>
</feature>
<dbReference type="InterPro" id="IPR036640">
    <property type="entry name" value="ABC1_TM_sf"/>
</dbReference>
<dbReference type="SUPFAM" id="SSF52540">
    <property type="entry name" value="P-loop containing nucleoside triphosphate hydrolases"/>
    <property type="match status" value="1"/>
</dbReference>
<dbReference type="RefSeq" id="WP_244351883.1">
    <property type="nucleotide sequence ID" value="NZ_AP025635.1"/>
</dbReference>
<accession>A0ABN6NTF4</accession>
<protein>
    <submittedName>
        <fullName evidence="10">ABC transporter ATP-binding protein</fullName>
    </submittedName>
</protein>
<sequence length="516" mass="58558">MFEIIRNNKLFISLSSLLVFLTVLTNLAFPLLLQEDHALRFDHLVGLLAFILSITYCAQFLLIVMKERYAASMNVRHLLELLKKMKRKSYVELSEKEPTYLLNRIFGVVDSLYLFICGSFSEAIRCFFLLLIPLFLCFQLHYLLGFILLLLFPINVFGFRWINQQLSIKMKNMQEAFALSNKEMLTTLSHIDTMKQWSDAVLEQLFSSQLTSMYQTLANTNTFAQTTSLVLNAINQIAQIGIYLFMIQGILQDELPTSALILIGVLLPIYFSALSGLTKINLDTATLRTNQRFVNEELAAPDDFWNQTSEATLSLTFDHPVVSIGNHSFSFLIEETLKPGEHIYLAGASGKGKSTFLKAIAGLYPSEGISLSTKSTRIKPRNPETDKTIYLAQDPTILSRTIEENLVWGRKMTEEEKTIIETSGILAPIFQQRSWTSRLTENGADLSGGEKQRIALARILLSDAEIILLDEATSSIDDEAAEKIMKCLKKHAEKRMIIYTSHKKEEQRFCDRTIAL</sequence>
<dbReference type="InterPro" id="IPR027417">
    <property type="entry name" value="P-loop_NTPase"/>
</dbReference>
<dbReference type="PANTHER" id="PTHR24221:SF654">
    <property type="entry name" value="ATP-BINDING CASSETTE SUB-FAMILY B MEMBER 6"/>
    <property type="match status" value="1"/>
</dbReference>
<dbReference type="Gene3D" id="1.20.1560.10">
    <property type="entry name" value="ABC transporter type 1, transmembrane domain"/>
    <property type="match status" value="1"/>
</dbReference>
<keyword evidence="4 10" id="KW-0067">ATP-binding</keyword>
<feature type="transmembrane region" description="Helical" evidence="7">
    <location>
        <begin position="257"/>
        <end position="278"/>
    </location>
</feature>
<dbReference type="Pfam" id="PF00005">
    <property type="entry name" value="ABC_tran"/>
    <property type="match status" value="1"/>
</dbReference>
<keyword evidence="5 7" id="KW-1133">Transmembrane helix</keyword>
<feature type="transmembrane region" description="Helical" evidence="7">
    <location>
        <begin position="142"/>
        <end position="162"/>
    </location>
</feature>
<dbReference type="PANTHER" id="PTHR24221">
    <property type="entry name" value="ATP-BINDING CASSETTE SUB-FAMILY B"/>
    <property type="match status" value="1"/>
</dbReference>
<evidence type="ECO:0000313" key="10">
    <source>
        <dbReference type="EMBL" id="BDG69460.1"/>
    </source>
</evidence>
<dbReference type="SUPFAM" id="SSF90123">
    <property type="entry name" value="ABC transporter transmembrane region"/>
    <property type="match status" value="1"/>
</dbReference>
<evidence type="ECO:0000256" key="5">
    <source>
        <dbReference type="ARBA" id="ARBA00022989"/>
    </source>
</evidence>
<dbReference type="InterPro" id="IPR003593">
    <property type="entry name" value="AAA+_ATPase"/>
</dbReference>
<dbReference type="PROSITE" id="PS50929">
    <property type="entry name" value="ABC_TM1F"/>
    <property type="match status" value="1"/>
</dbReference>
<feature type="transmembrane region" description="Helical" evidence="7">
    <location>
        <begin position="12"/>
        <end position="32"/>
    </location>
</feature>
<dbReference type="SMART" id="SM00382">
    <property type="entry name" value="AAA"/>
    <property type="match status" value="1"/>
</dbReference>
<dbReference type="GeneID" id="83459049"/>
<feature type="transmembrane region" description="Helical" evidence="7">
    <location>
        <begin position="112"/>
        <end position="136"/>
    </location>
</feature>
<keyword evidence="11" id="KW-1185">Reference proteome</keyword>
<evidence type="ECO:0000256" key="3">
    <source>
        <dbReference type="ARBA" id="ARBA00022741"/>
    </source>
</evidence>
<dbReference type="InterPro" id="IPR039421">
    <property type="entry name" value="Type_1_exporter"/>
</dbReference>
<evidence type="ECO:0000256" key="6">
    <source>
        <dbReference type="ARBA" id="ARBA00023136"/>
    </source>
</evidence>
<evidence type="ECO:0000259" key="8">
    <source>
        <dbReference type="PROSITE" id="PS50893"/>
    </source>
</evidence>
<keyword evidence="6 7" id="KW-0472">Membrane</keyword>
<evidence type="ECO:0000259" key="9">
    <source>
        <dbReference type="PROSITE" id="PS50929"/>
    </source>
</evidence>
<dbReference type="InterPro" id="IPR011527">
    <property type="entry name" value="ABC1_TM_dom"/>
</dbReference>
<dbReference type="EMBL" id="AP025635">
    <property type="protein sequence ID" value="BDG69460.1"/>
    <property type="molecule type" value="Genomic_DNA"/>
</dbReference>
<name>A0ABN6NTF4_9ENTE</name>
<evidence type="ECO:0000313" key="11">
    <source>
        <dbReference type="Proteomes" id="UP000831692"/>
    </source>
</evidence>
<dbReference type="Gene3D" id="3.40.50.300">
    <property type="entry name" value="P-loop containing nucleotide triphosphate hydrolases"/>
    <property type="match status" value="1"/>
</dbReference>
<evidence type="ECO:0000256" key="1">
    <source>
        <dbReference type="ARBA" id="ARBA00004651"/>
    </source>
</evidence>
<keyword evidence="2 7" id="KW-0812">Transmembrane</keyword>
<evidence type="ECO:0000256" key="2">
    <source>
        <dbReference type="ARBA" id="ARBA00022692"/>
    </source>
</evidence>
<evidence type="ECO:0000256" key="4">
    <source>
        <dbReference type="ARBA" id="ARBA00022840"/>
    </source>
</evidence>